<dbReference type="EMBL" id="JAEVHL010000050">
    <property type="protein sequence ID" value="MBM0276303.1"/>
    <property type="molecule type" value="Genomic_DNA"/>
</dbReference>
<dbReference type="SMART" id="SM00422">
    <property type="entry name" value="HTH_MERR"/>
    <property type="match status" value="1"/>
</dbReference>
<name>A0ABS1YFW4_9ACTN</name>
<comment type="caution">
    <text evidence="3">The sequence shown here is derived from an EMBL/GenBank/DDBJ whole genome shotgun (WGS) entry which is preliminary data.</text>
</comment>
<dbReference type="Proteomes" id="UP000622245">
    <property type="component" value="Unassembled WGS sequence"/>
</dbReference>
<accession>A0ABS1YFW4</accession>
<keyword evidence="4" id="KW-1185">Reference proteome</keyword>
<gene>
    <name evidence="3" type="ORF">JM949_13070</name>
</gene>
<dbReference type="InterPro" id="IPR047057">
    <property type="entry name" value="MerR_fam"/>
</dbReference>
<evidence type="ECO:0000313" key="4">
    <source>
        <dbReference type="Proteomes" id="UP000622245"/>
    </source>
</evidence>
<dbReference type="SUPFAM" id="SSF46955">
    <property type="entry name" value="Putative DNA-binding domain"/>
    <property type="match status" value="1"/>
</dbReference>
<dbReference type="PROSITE" id="PS50937">
    <property type="entry name" value="HTH_MERR_2"/>
    <property type="match status" value="1"/>
</dbReference>
<feature type="domain" description="HTH merR-type" evidence="2">
    <location>
        <begin position="13"/>
        <end position="81"/>
    </location>
</feature>
<dbReference type="RefSeq" id="WP_203148754.1">
    <property type="nucleotide sequence ID" value="NZ_JAEVHL010000050.1"/>
</dbReference>
<sequence length="140" mass="15216">MGLQVDVRSRSAGLPIGVVATRFGLAPHVLRHWEATGLLRPARSADGRRRYDSQEMTRVAVILRAKAAGLSLNEIRRVLAADPVARRRILERQRVLLAERIAQDQARLAVLDCAVACAHEDVADCPHVRQVTSDGAAAGP</sequence>
<dbReference type="CDD" id="cd00592">
    <property type="entry name" value="HTH_MerR-like"/>
    <property type="match status" value="1"/>
</dbReference>
<dbReference type="PANTHER" id="PTHR30204:SF93">
    <property type="entry name" value="HTH MERR-TYPE DOMAIN-CONTAINING PROTEIN"/>
    <property type="match status" value="1"/>
</dbReference>
<organism evidence="3 4">
    <name type="scientific">Micromonospora tarensis</name>
    <dbReference type="NCBI Taxonomy" id="2806100"/>
    <lineage>
        <taxon>Bacteria</taxon>
        <taxon>Bacillati</taxon>
        <taxon>Actinomycetota</taxon>
        <taxon>Actinomycetes</taxon>
        <taxon>Micromonosporales</taxon>
        <taxon>Micromonosporaceae</taxon>
        <taxon>Micromonospora</taxon>
    </lineage>
</organism>
<dbReference type="PANTHER" id="PTHR30204">
    <property type="entry name" value="REDOX-CYCLING DRUG-SENSING TRANSCRIPTIONAL ACTIVATOR SOXR"/>
    <property type="match status" value="1"/>
</dbReference>
<protein>
    <submittedName>
        <fullName evidence="3">MerR family transcriptional regulator</fullName>
    </submittedName>
</protein>
<dbReference type="InterPro" id="IPR009061">
    <property type="entry name" value="DNA-bd_dom_put_sf"/>
</dbReference>
<proteinExistence type="predicted"/>
<dbReference type="InterPro" id="IPR000551">
    <property type="entry name" value="MerR-type_HTH_dom"/>
</dbReference>
<keyword evidence="1" id="KW-0238">DNA-binding</keyword>
<dbReference type="PRINTS" id="PR00040">
    <property type="entry name" value="HTHMERR"/>
</dbReference>
<evidence type="ECO:0000259" key="2">
    <source>
        <dbReference type="PROSITE" id="PS50937"/>
    </source>
</evidence>
<reference evidence="3 4" key="1">
    <citation type="submission" date="2021-01" db="EMBL/GenBank/DDBJ databases">
        <title>Draft genome sequence of Micromonospora sp. strain STR1s_6.</title>
        <authorList>
            <person name="Karlyshev A."/>
            <person name="Jawad R."/>
        </authorList>
    </citation>
    <scope>NUCLEOTIDE SEQUENCE [LARGE SCALE GENOMIC DNA]</scope>
    <source>
        <strain evidence="3 4">STR1S-6</strain>
    </source>
</reference>
<evidence type="ECO:0000256" key="1">
    <source>
        <dbReference type="ARBA" id="ARBA00023125"/>
    </source>
</evidence>
<dbReference type="Pfam" id="PF13411">
    <property type="entry name" value="MerR_1"/>
    <property type="match status" value="1"/>
</dbReference>
<evidence type="ECO:0000313" key="3">
    <source>
        <dbReference type="EMBL" id="MBM0276303.1"/>
    </source>
</evidence>
<dbReference type="Gene3D" id="1.10.1660.10">
    <property type="match status" value="1"/>
</dbReference>